<feature type="chain" id="PRO_5030644291" evidence="1">
    <location>
        <begin position="38"/>
        <end position="207"/>
    </location>
</feature>
<protein>
    <submittedName>
        <fullName evidence="3">DUF255 domain-containing protein</fullName>
    </submittedName>
</protein>
<organism evidence="3">
    <name type="scientific">Acidobacterium capsulatum</name>
    <dbReference type="NCBI Taxonomy" id="33075"/>
    <lineage>
        <taxon>Bacteria</taxon>
        <taxon>Pseudomonadati</taxon>
        <taxon>Acidobacteriota</taxon>
        <taxon>Terriglobia</taxon>
        <taxon>Terriglobales</taxon>
        <taxon>Acidobacteriaceae</taxon>
        <taxon>Acidobacterium</taxon>
    </lineage>
</organism>
<evidence type="ECO:0000256" key="1">
    <source>
        <dbReference type="SAM" id="SignalP"/>
    </source>
</evidence>
<dbReference type="AlphaFoldDB" id="A0A7V5CTZ7"/>
<accession>A0A7V5CTZ7</accession>
<name>A0A7V5CTZ7_9BACT</name>
<feature type="domain" description="Spermatogenesis-associated protein 20-like TRX" evidence="2">
    <location>
        <begin position="51"/>
        <end position="148"/>
    </location>
</feature>
<feature type="signal peptide" evidence="1">
    <location>
        <begin position="1"/>
        <end position="37"/>
    </location>
</feature>
<keyword evidence="1" id="KW-0732">Signal</keyword>
<gene>
    <name evidence="3" type="ORF">ENW50_08070</name>
</gene>
<comment type="caution">
    <text evidence="3">The sequence shown here is derived from an EMBL/GenBank/DDBJ whole genome shotgun (WGS) entry which is preliminary data.</text>
</comment>
<sequence length="207" mass="22567">MIAPENIFRGASMPTRRFTRSLAIVLALAASPLLLRAAQPSGGPAAATILHRAEAQARTQHKNILLEFGASWCINCKLYDRMLDDPTLSPILHRYFVFTTMDTGEMPSDHHHADTPGGVAYETSIGGKGAGWPFLVVLNPEGKPIVNSFRPDPKSKDGKANIGYPALPVEIDWFMTMLHRGAPAMSAADRAQVRTWLEAQAKTLIHG</sequence>
<dbReference type="Pfam" id="PF03190">
    <property type="entry name" value="Thioredox_DsbH"/>
    <property type="match status" value="1"/>
</dbReference>
<reference evidence="3" key="1">
    <citation type="journal article" date="2020" name="mSystems">
        <title>Genome- and Community-Level Interaction Insights into Carbon Utilization and Element Cycling Functions of Hydrothermarchaeota in Hydrothermal Sediment.</title>
        <authorList>
            <person name="Zhou Z."/>
            <person name="Liu Y."/>
            <person name="Xu W."/>
            <person name="Pan J."/>
            <person name="Luo Z.H."/>
            <person name="Li M."/>
        </authorList>
    </citation>
    <scope>NUCLEOTIDE SEQUENCE [LARGE SCALE GENOMIC DNA]</scope>
    <source>
        <strain evidence="3">SpSt-855</strain>
    </source>
</reference>
<evidence type="ECO:0000259" key="2">
    <source>
        <dbReference type="Pfam" id="PF03190"/>
    </source>
</evidence>
<proteinExistence type="predicted"/>
<dbReference type="InterPro" id="IPR036249">
    <property type="entry name" value="Thioredoxin-like_sf"/>
</dbReference>
<dbReference type="EMBL" id="DTKL01000050">
    <property type="protein sequence ID" value="HGY94620.1"/>
    <property type="molecule type" value="Genomic_DNA"/>
</dbReference>
<evidence type="ECO:0000313" key="3">
    <source>
        <dbReference type="EMBL" id="HGY94620.1"/>
    </source>
</evidence>
<dbReference type="Gene3D" id="3.40.30.10">
    <property type="entry name" value="Glutaredoxin"/>
    <property type="match status" value="1"/>
</dbReference>
<dbReference type="SUPFAM" id="SSF52833">
    <property type="entry name" value="Thioredoxin-like"/>
    <property type="match status" value="1"/>
</dbReference>
<dbReference type="InterPro" id="IPR004879">
    <property type="entry name" value="Ssp411-like_TRX"/>
</dbReference>